<comment type="function">
    <text evidence="1">Substrate recognition and binding subunit of the essential mitochondrial processing protease (MPP), which cleaves the mitochondrial sequence off newly imported precursors proteins.</text>
</comment>
<dbReference type="SUPFAM" id="SSF63411">
    <property type="entry name" value="LuxS/MPP-like metallohydrolase"/>
    <property type="match status" value="2"/>
</dbReference>
<dbReference type="PANTHER" id="PTHR11851:SF49">
    <property type="entry name" value="MITOCHONDRIAL-PROCESSING PEPTIDASE SUBUNIT ALPHA"/>
    <property type="match status" value="1"/>
</dbReference>
<dbReference type="InterPro" id="IPR050361">
    <property type="entry name" value="MPP/UQCRC_Complex"/>
</dbReference>
<protein>
    <submittedName>
        <fullName evidence="5">Mitochondrial processing peptidase</fullName>
        <ecNumber evidence="5">1.10.2.2</ecNumber>
        <ecNumber evidence="5">3.4.24.64</ecNumber>
    </submittedName>
</protein>
<dbReference type="AlphaFoldDB" id="A0A1N6LY60"/>
<dbReference type="RefSeq" id="XP_021337876.1">
    <property type="nucleotide sequence ID" value="XM_021482697.1"/>
</dbReference>
<dbReference type="GO" id="GO:0004222">
    <property type="term" value="F:metalloendopeptidase activity"/>
    <property type="evidence" value="ECO:0007669"/>
    <property type="project" value="UniProtKB-EC"/>
</dbReference>
<dbReference type="InterPro" id="IPR011765">
    <property type="entry name" value="Pept_M16_N"/>
</dbReference>
<dbReference type="GO" id="GO:0016491">
    <property type="term" value="F:oxidoreductase activity"/>
    <property type="evidence" value="ECO:0007669"/>
    <property type="project" value="UniProtKB-KW"/>
</dbReference>
<name>A0A1N6LY60_BABMR</name>
<dbReference type="InterPro" id="IPR011249">
    <property type="entry name" value="Metalloenz_LuxS/M16"/>
</dbReference>
<organism evidence="5 6">
    <name type="scientific">Babesia microti (strain RI)</name>
    <dbReference type="NCBI Taxonomy" id="1133968"/>
    <lineage>
        <taxon>Eukaryota</taxon>
        <taxon>Sar</taxon>
        <taxon>Alveolata</taxon>
        <taxon>Apicomplexa</taxon>
        <taxon>Aconoidasida</taxon>
        <taxon>Piroplasmida</taxon>
        <taxon>Babesiidae</taxon>
        <taxon>Babesia</taxon>
    </lineage>
</organism>
<dbReference type="EMBL" id="LN871599">
    <property type="protein sequence ID" value="SIO73819.1"/>
    <property type="molecule type" value="Genomic_DNA"/>
</dbReference>
<accession>A0A1N6LY60</accession>
<evidence type="ECO:0000313" key="5">
    <source>
        <dbReference type="EMBL" id="SIO73819.1"/>
    </source>
</evidence>
<proteinExistence type="inferred from homology"/>
<keyword evidence="5" id="KW-0560">Oxidoreductase</keyword>
<reference evidence="5 6" key="3">
    <citation type="journal article" date="2016" name="Sci. Rep.">
        <title>Genome-wide diversity and gene expression profiling of Babesia microti isolates identify polymorphic genes that mediate host-pathogen interactions.</title>
        <authorList>
            <person name="Silva J.C."/>
            <person name="Cornillot E."/>
            <person name="McCracken C."/>
            <person name="Usmani-Brown S."/>
            <person name="Dwivedi A."/>
            <person name="Ifeonu O.O."/>
            <person name="Crabtree J."/>
            <person name="Gotia H.T."/>
            <person name="Virji A.Z."/>
            <person name="Reynes C."/>
            <person name="Colinge J."/>
            <person name="Kumar V."/>
            <person name="Lawres L."/>
            <person name="Pazzi J.E."/>
            <person name="Pablo J.V."/>
            <person name="Hung C."/>
            <person name="Brancato J."/>
            <person name="Kumari P."/>
            <person name="Orvis J."/>
            <person name="Tretina K."/>
            <person name="Chibucos M."/>
            <person name="Ott S."/>
            <person name="Sadzewicz L."/>
            <person name="Sengamalay N."/>
            <person name="Shetty A.C."/>
            <person name="Su Q."/>
            <person name="Tallon L."/>
            <person name="Fraser C.M."/>
            <person name="Frutos R."/>
            <person name="Molina D.M."/>
            <person name="Krause P.J."/>
            <person name="Ben Mamoun C."/>
        </authorList>
    </citation>
    <scope>NUCLEOTIDE SEQUENCE [LARGE SCALE GENOMIC DNA]</scope>
    <source>
        <strain evidence="5 6">RI</strain>
    </source>
</reference>
<dbReference type="PANTHER" id="PTHR11851">
    <property type="entry name" value="METALLOPROTEASE"/>
    <property type="match status" value="1"/>
</dbReference>
<dbReference type="EC" id="3.4.24.64" evidence="5"/>
<comment type="similarity">
    <text evidence="2">Belongs to the peptidase M16 family.</text>
</comment>
<evidence type="ECO:0000256" key="2">
    <source>
        <dbReference type="ARBA" id="ARBA00007261"/>
    </source>
</evidence>
<reference evidence="5 6" key="2">
    <citation type="journal article" date="2013" name="PLoS ONE">
        <title>Whole genome mapping and re-organization of the nuclear and mitochondrial genomes of Babesia microti isolates.</title>
        <authorList>
            <person name="Cornillot E."/>
            <person name="Dassouli A."/>
            <person name="Garg A."/>
            <person name="Pachikara N."/>
            <person name="Randazzo S."/>
            <person name="Depoix D."/>
            <person name="Carcy B."/>
            <person name="Delbecq S."/>
            <person name="Frutos R."/>
            <person name="Silva J.C."/>
            <person name="Sutton R."/>
            <person name="Krause P.J."/>
            <person name="Mamoun C.B."/>
        </authorList>
    </citation>
    <scope>NUCLEOTIDE SEQUENCE [LARGE SCALE GENOMIC DNA]</scope>
    <source>
        <strain evidence="5 6">RI</strain>
    </source>
</reference>
<dbReference type="Gene3D" id="3.30.830.10">
    <property type="entry name" value="Metalloenzyme, LuxS/M16 peptidase-like"/>
    <property type="match status" value="2"/>
</dbReference>
<dbReference type="GO" id="GO:0046872">
    <property type="term" value="F:metal ion binding"/>
    <property type="evidence" value="ECO:0007669"/>
    <property type="project" value="InterPro"/>
</dbReference>
<evidence type="ECO:0000256" key="1">
    <source>
        <dbReference type="ARBA" id="ARBA00002123"/>
    </source>
</evidence>
<keyword evidence="6" id="KW-1185">Reference proteome</keyword>
<reference evidence="5 6" key="1">
    <citation type="journal article" date="2012" name="Nucleic Acids Res.">
        <title>Sequencing of the smallest Apicomplexan genome from the human pathogen Babesia microti.</title>
        <authorList>
            <person name="Cornillot E."/>
            <person name="Hadj-Kaddour K."/>
            <person name="Dassouli A."/>
            <person name="Noel B."/>
            <person name="Ranwez V."/>
            <person name="Vacherie B."/>
            <person name="Augagneur Y."/>
            <person name="Bres V."/>
            <person name="Duclos A."/>
            <person name="Randazzo S."/>
            <person name="Carcy B."/>
            <person name="Debierre-Grockiego F."/>
            <person name="Delbecq S."/>
            <person name="Moubri-Menage K."/>
            <person name="Shams-Eldin H."/>
            <person name="Usmani-Brown S."/>
            <person name="Bringaud F."/>
            <person name="Wincker P."/>
            <person name="Vivares C.P."/>
            <person name="Schwarz R.T."/>
            <person name="Schetters T.P."/>
            <person name="Krause P.J."/>
            <person name="Gorenflot A."/>
            <person name="Berry V."/>
            <person name="Barbe V."/>
            <person name="Ben Mamoun C."/>
        </authorList>
    </citation>
    <scope>NUCLEOTIDE SEQUENCE [LARGE SCALE GENOMIC DNA]</scope>
    <source>
        <strain evidence="5 6">RI</strain>
    </source>
</reference>
<dbReference type="GeneID" id="24426332"/>
<dbReference type="Pfam" id="PF00675">
    <property type="entry name" value="Peptidase_M16"/>
    <property type="match status" value="1"/>
</dbReference>
<dbReference type="OrthoDB" id="10251424at2759"/>
<gene>
    <name evidence="5" type="ORF">BmR1_04g08505</name>
</gene>
<sequence>MSIRPLLRPFRRFSGLASVEKILNKKAPDFNIVPFQKENIEDVMNEVPEFKYYYIGNADAKDNPFKDIPQSCPIFDCSKLPQFEPPDSSIKFSKLENGLRIASVDKSGLISTLGLYVHAGSRYEDPAQGELGVSSMIENISFHSTAHLSHLRTLKVVETIGANVNCTSFREHIVYSAECLRNYYPILLNLLVGNVLFPRFLPWEVKSSKDALIKARKSLESNPDNLITELLHQTAWHNNTLGLPGYCPESSESMFSGDLMRQFMLKHFSPDRMIFVGINVCHDDLCKWLMRAFAEYNAIPPTQRDELKPIYTGGDRRVEAASPMAHLAIAFETPSGWRSPNVVALTILQSLMGGGGSFSTGGPGKGMYSRLFLNVLNKYEWVDSCMAFNTQHSDTGLFGLYLIGNPNNSKDMVKVIADELKGMANVTKEELDRAKNLLKSFLWMSLEYRQVHMEDIARQLMICNRVCTGQELCQAIDAVTPSCINSIVKEMLKTAPTVVAYGDIARLPHYNEIKQHFS</sequence>
<feature type="domain" description="Peptidase M16 C-terminal" evidence="4">
    <location>
        <begin position="258"/>
        <end position="438"/>
    </location>
</feature>
<feature type="domain" description="Peptidase M16 N-terminal" evidence="3">
    <location>
        <begin position="101"/>
        <end position="249"/>
    </location>
</feature>
<dbReference type="InterPro" id="IPR007863">
    <property type="entry name" value="Peptidase_M16_C"/>
</dbReference>
<dbReference type="VEuPathDB" id="PiroplasmaDB:BmR1_04g08505"/>
<evidence type="ECO:0000259" key="4">
    <source>
        <dbReference type="Pfam" id="PF05193"/>
    </source>
</evidence>
<dbReference type="EC" id="1.10.2.2" evidence="5"/>
<evidence type="ECO:0000259" key="3">
    <source>
        <dbReference type="Pfam" id="PF00675"/>
    </source>
</evidence>
<keyword evidence="5" id="KW-0378">Hydrolase</keyword>
<dbReference type="KEGG" id="bmic:BmR1_04g08505"/>
<dbReference type="Proteomes" id="UP000002899">
    <property type="component" value="Chromosome IV"/>
</dbReference>
<evidence type="ECO:0000313" key="6">
    <source>
        <dbReference type="Proteomes" id="UP000002899"/>
    </source>
</evidence>
<dbReference type="GO" id="GO:0005739">
    <property type="term" value="C:mitochondrion"/>
    <property type="evidence" value="ECO:0007669"/>
    <property type="project" value="TreeGrafter"/>
</dbReference>
<dbReference type="Pfam" id="PF05193">
    <property type="entry name" value="Peptidase_M16_C"/>
    <property type="match status" value="1"/>
</dbReference>